<dbReference type="AlphaFoldDB" id="R4XEB7"/>
<dbReference type="InterPro" id="IPR007325">
    <property type="entry name" value="KFase/CYL"/>
</dbReference>
<dbReference type="InterPro" id="IPR037175">
    <property type="entry name" value="KFase_sf"/>
</dbReference>
<dbReference type="OrthoDB" id="5396at2759"/>
<evidence type="ECO:0008006" key="5">
    <source>
        <dbReference type="Google" id="ProtNLM"/>
    </source>
</evidence>
<feature type="region of interest" description="Disordered" evidence="2">
    <location>
        <begin position="1"/>
        <end position="23"/>
    </location>
</feature>
<protein>
    <recommendedName>
        <fullName evidence="5">Cyclase</fullName>
    </recommendedName>
</protein>
<organism evidence="3 4">
    <name type="scientific">Taphrina deformans (strain PYCC 5710 / ATCC 11124 / CBS 356.35 / IMI 108563 / JCM 9778 / NBRC 8474)</name>
    <name type="common">Peach leaf curl fungus</name>
    <name type="synonym">Lalaria deformans</name>
    <dbReference type="NCBI Taxonomy" id="1097556"/>
    <lineage>
        <taxon>Eukaryota</taxon>
        <taxon>Fungi</taxon>
        <taxon>Dikarya</taxon>
        <taxon>Ascomycota</taxon>
        <taxon>Taphrinomycotina</taxon>
        <taxon>Taphrinomycetes</taxon>
        <taxon>Taphrinales</taxon>
        <taxon>Taphrinaceae</taxon>
        <taxon>Taphrina</taxon>
    </lineage>
</organism>
<evidence type="ECO:0000256" key="1">
    <source>
        <dbReference type="ARBA" id="ARBA00007865"/>
    </source>
</evidence>
<dbReference type="Gene3D" id="3.50.30.50">
    <property type="entry name" value="Putative cyclase"/>
    <property type="match status" value="1"/>
</dbReference>
<comment type="similarity">
    <text evidence="1">Belongs to the Cyclase 1 superfamily.</text>
</comment>
<dbReference type="SUPFAM" id="SSF102198">
    <property type="entry name" value="Putative cyclase"/>
    <property type="match status" value="1"/>
</dbReference>
<dbReference type="GO" id="GO:0019441">
    <property type="term" value="P:L-tryptophan catabolic process to kynurenine"/>
    <property type="evidence" value="ECO:0007669"/>
    <property type="project" value="InterPro"/>
</dbReference>
<dbReference type="Proteomes" id="UP000013776">
    <property type="component" value="Unassembled WGS sequence"/>
</dbReference>
<reference evidence="3 4" key="1">
    <citation type="journal article" date="2013" name="MBio">
        <title>Genome sequencing of the plant pathogen Taphrina deformans, the causal agent of peach leaf curl.</title>
        <authorList>
            <person name="Cisse O.H."/>
            <person name="Almeida J.M.G.C.F."/>
            <person name="Fonseca A."/>
            <person name="Kumar A.A."/>
            <person name="Salojaervi J."/>
            <person name="Overmyer K."/>
            <person name="Hauser P.M."/>
            <person name="Pagni M."/>
        </authorList>
    </citation>
    <scope>NUCLEOTIDE SEQUENCE [LARGE SCALE GENOMIC DNA]</scope>
    <source>
        <strain evidence="4">PYCC 5710 / ATCC 11124 / CBS 356.35 / IMI 108563 / JCM 9778 / NBRC 8474</strain>
    </source>
</reference>
<name>R4XEB7_TAPDE</name>
<evidence type="ECO:0000256" key="2">
    <source>
        <dbReference type="SAM" id="MobiDB-lite"/>
    </source>
</evidence>
<evidence type="ECO:0000313" key="3">
    <source>
        <dbReference type="EMBL" id="CCG81707.1"/>
    </source>
</evidence>
<proteinExistence type="inferred from homology"/>
<evidence type="ECO:0000313" key="4">
    <source>
        <dbReference type="Proteomes" id="UP000013776"/>
    </source>
</evidence>
<comment type="caution">
    <text evidence="3">The sequence shown here is derived from an EMBL/GenBank/DDBJ whole genome shotgun (WGS) entry which is preliminary data.</text>
</comment>
<keyword evidence="4" id="KW-1185">Reference proteome</keyword>
<sequence length="355" mass="39807">MLDKSHLTDKSLHGTNTRSNSTAMTTLNAKMIMDSVDFNDLPIDKSHPHHSAWLWGPDDGLGTLNYLTPEIVVQAAREIRSGERACLNWDMRHPTHPGFGRQQFSHDVFQRSDRTVCDDTVHFNTQHSSQWDGFRHFGYQKEKVFYNNTTMEQILHVDGESCSAGMEAGMAEWAKKGISGRGVLLDIYGYCTAHGLEYDPWTTHAITLDVILACAKHQKVAFRKGDVLILRTGYHVSYEKATVKQIKAKSEVNPPAYAGVEQDLEIARWIYDNKFAAVAGDAPAFESWPADTNKIGCALHEIFLGGWGMPIGEMWYLEELLNLATTLDRWTFFLSSSPLNVPNGVASPPNIMAIF</sequence>
<dbReference type="PANTHER" id="PTHR34861">
    <property type="match status" value="1"/>
</dbReference>
<accession>R4XEB7</accession>
<dbReference type="EMBL" id="CAHR02000056">
    <property type="protein sequence ID" value="CCG81707.1"/>
    <property type="molecule type" value="Genomic_DNA"/>
</dbReference>
<gene>
    <name evidence="3" type="ORF">TAPDE_001532</name>
</gene>
<dbReference type="PANTHER" id="PTHR34861:SF11">
    <property type="entry name" value="CYCLASE"/>
    <property type="match status" value="1"/>
</dbReference>
<dbReference type="STRING" id="1097556.R4XEB7"/>
<feature type="compositionally biased region" description="Polar residues" evidence="2">
    <location>
        <begin position="13"/>
        <end position="23"/>
    </location>
</feature>
<feature type="compositionally biased region" description="Basic and acidic residues" evidence="2">
    <location>
        <begin position="1"/>
        <end position="12"/>
    </location>
</feature>
<dbReference type="Pfam" id="PF04199">
    <property type="entry name" value="Cyclase"/>
    <property type="match status" value="1"/>
</dbReference>
<dbReference type="eggNOG" id="ENOG502RKE6">
    <property type="taxonomic scope" value="Eukaryota"/>
</dbReference>
<dbReference type="GO" id="GO:0004061">
    <property type="term" value="F:arylformamidase activity"/>
    <property type="evidence" value="ECO:0007669"/>
    <property type="project" value="InterPro"/>
</dbReference>